<dbReference type="GO" id="GO:0003700">
    <property type="term" value="F:DNA-binding transcription factor activity"/>
    <property type="evidence" value="ECO:0007669"/>
    <property type="project" value="InterPro"/>
</dbReference>
<dbReference type="Gene3D" id="3.90.1200.10">
    <property type="match status" value="1"/>
</dbReference>
<evidence type="ECO:0000256" key="2">
    <source>
        <dbReference type="ARBA" id="ARBA00022695"/>
    </source>
</evidence>
<comment type="caution">
    <text evidence="7">The sequence shown here is derived from an EMBL/GenBank/DDBJ whole genome shotgun (WGS) entry which is preliminary data.</text>
</comment>
<dbReference type="Pfam" id="PF12804">
    <property type="entry name" value="NTP_transf_3"/>
    <property type="match status" value="1"/>
</dbReference>
<feature type="domain" description="HTH marR-type" evidence="5">
    <location>
        <begin position="9"/>
        <end position="66"/>
    </location>
</feature>
<dbReference type="InterPro" id="IPR025877">
    <property type="entry name" value="MobA-like_NTP_Trfase"/>
</dbReference>
<evidence type="ECO:0000259" key="4">
    <source>
        <dbReference type="Pfam" id="PF01636"/>
    </source>
</evidence>
<organism evidence="7 8">
    <name type="scientific">Actinomyces graevenitzii F0530</name>
    <dbReference type="NCBI Taxonomy" id="1321817"/>
    <lineage>
        <taxon>Bacteria</taxon>
        <taxon>Bacillati</taxon>
        <taxon>Actinomycetota</taxon>
        <taxon>Actinomycetes</taxon>
        <taxon>Actinomycetales</taxon>
        <taxon>Actinomycetaceae</taxon>
        <taxon>Actinomyces</taxon>
    </lineage>
</organism>
<dbReference type="InterPro" id="IPR000835">
    <property type="entry name" value="HTH_MarR-typ"/>
</dbReference>
<dbReference type="InterPro" id="IPR011009">
    <property type="entry name" value="Kinase-like_dom_sf"/>
</dbReference>
<evidence type="ECO:0000259" key="6">
    <source>
        <dbReference type="Pfam" id="PF12804"/>
    </source>
</evidence>
<proteinExistence type="predicted"/>
<reference evidence="7 8" key="1">
    <citation type="submission" date="2013-08" db="EMBL/GenBank/DDBJ databases">
        <authorList>
            <person name="Weinstock G."/>
            <person name="Sodergren E."/>
            <person name="Wylie T."/>
            <person name="Fulton L."/>
            <person name="Fulton R."/>
            <person name="Fronick C."/>
            <person name="O'Laughlin M."/>
            <person name="Godfrey J."/>
            <person name="Miner T."/>
            <person name="Herter B."/>
            <person name="Appelbaum E."/>
            <person name="Cordes M."/>
            <person name="Lek S."/>
            <person name="Wollam A."/>
            <person name="Pepin K.H."/>
            <person name="Palsikar V.B."/>
            <person name="Mitreva M."/>
            <person name="Wilson R.K."/>
        </authorList>
    </citation>
    <scope>NUCLEOTIDE SEQUENCE [LARGE SCALE GENOMIC DNA]</scope>
    <source>
        <strain evidence="7 8">F0530</strain>
    </source>
</reference>
<dbReference type="AlphaFoldDB" id="U1PCL4"/>
<dbReference type="HOGENOM" id="CLU_467630_0_0_11"/>
<dbReference type="PANTHER" id="PTHR43584">
    <property type="entry name" value="NUCLEOTIDYL TRANSFERASE"/>
    <property type="match status" value="1"/>
</dbReference>
<dbReference type="Gene3D" id="3.30.200.20">
    <property type="entry name" value="Phosphorylase Kinase, domain 1"/>
    <property type="match status" value="1"/>
</dbReference>
<evidence type="ECO:0000313" key="8">
    <source>
        <dbReference type="Proteomes" id="UP000016481"/>
    </source>
</evidence>
<dbReference type="Gene3D" id="3.90.550.10">
    <property type="entry name" value="Spore Coat Polysaccharide Biosynthesis Protein SpsA, Chain A"/>
    <property type="match status" value="1"/>
</dbReference>
<keyword evidence="2" id="KW-0548">Nucleotidyltransferase</keyword>
<sequence>MSSSSPTTLSQLQFEVLRALLHADKPLTQRELHQLTDISLGSVNSTVRQCEAAGYISERALTEAGRQALAPYKVDNAIIMAAGLSQRFAPISYERPKGTLRVRGQALIDRQIEQLREAGINDITVVVGYKKEHFFYLAAKYGVKIVVNSDYATRNNNGSLWLVREQLANTYICSSDDYFTVNPFEDYVYQAYYSAQYAQGPTAEWCITTGAGGRITGVSVGGANAWYMLGHVYFDRAFSATFRRILESVYHLPETAPKLWESIYLDHIRELNMVMRPYPEGVINEFDSVDEIRSFDPMFLENLDSDIFTNITSTLGCQVDEITDFYPLKQGITNLSCHFRVGDQEYVYRHPGAGTDKIVDRAAEFEALNLARDLGIDHTFITGDTVKGWKISRFIPDAANLDVNDPAQLTRAMDMARTLHSSDMRLSRHFDFVTEGLKYEAILRQFGPIDVPDYQVMRDKIMRLKRFTEADGYQLVPSHNDFFPLNFLVSNDASNNEIDLIDWEYAGMSDPAADFGTMVVCASLSRAQSDAALAAYLEAEPTAAQQRHFYAYVAFAGWCWYVWSLVKEAEGDDVGQWLYIYYQAASDNIDWVLAAYEQAASQDVASAQDAQSEAASDAVAKPDQTSTNH</sequence>
<dbReference type="CDD" id="cd05151">
    <property type="entry name" value="ChoK-like"/>
    <property type="match status" value="1"/>
</dbReference>
<feature type="compositionally biased region" description="Low complexity" evidence="3">
    <location>
        <begin position="607"/>
        <end position="619"/>
    </location>
</feature>
<feature type="domain" description="MobA-like NTP transferase" evidence="6">
    <location>
        <begin position="77"/>
        <end position="158"/>
    </location>
</feature>
<evidence type="ECO:0000259" key="5">
    <source>
        <dbReference type="Pfam" id="PF12802"/>
    </source>
</evidence>
<dbReference type="EMBL" id="AWSC01000067">
    <property type="protein sequence ID" value="ERH14420.1"/>
    <property type="molecule type" value="Genomic_DNA"/>
</dbReference>
<dbReference type="CDD" id="cd02523">
    <property type="entry name" value="PC_cytidylyltransferase"/>
    <property type="match status" value="1"/>
</dbReference>
<name>U1PCL4_9ACTO</name>
<dbReference type="PANTHER" id="PTHR43584:SF5">
    <property type="entry name" value="PROTEIN LICC"/>
    <property type="match status" value="1"/>
</dbReference>
<evidence type="ECO:0000313" key="7">
    <source>
        <dbReference type="EMBL" id="ERH14420.1"/>
    </source>
</evidence>
<dbReference type="Proteomes" id="UP000016481">
    <property type="component" value="Unassembled WGS sequence"/>
</dbReference>
<dbReference type="InterPro" id="IPR002575">
    <property type="entry name" value="Aminoglycoside_PTrfase"/>
</dbReference>
<dbReference type="Pfam" id="PF12802">
    <property type="entry name" value="MarR_2"/>
    <property type="match status" value="1"/>
</dbReference>
<accession>U1PCL4</accession>
<dbReference type="Pfam" id="PF01636">
    <property type="entry name" value="APH"/>
    <property type="match status" value="1"/>
</dbReference>
<dbReference type="SUPFAM" id="SSF53448">
    <property type="entry name" value="Nucleotide-diphospho-sugar transferases"/>
    <property type="match status" value="1"/>
</dbReference>
<gene>
    <name evidence="7" type="ORF">HMPREF1978_01738</name>
</gene>
<evidence type="ECO:0000256" key="3">
    <source>
        <dbReference type="SAM" id="MobiDB-lite"/>
    </source>
</evidence>
<feature type="domain" description="Aminoglycoside phosphotransferase" evidence="4">
    <location>
        <begin position="327"/>
        <end position="540"/>
    </location>
</feature>
<keyword evidence="1 7" id="KW-0808">Transferase</keyword>
<dbReference type="PATRIC" id="fig|1321817.3.peg.1534"/>
<dbReference type="SUPFAM" id="SSF56112">
    <property type="entry name" value="Protein kinase-like (PK-like)"/>
    <property type="match status" value="1"/>
</dbReference>
<dbReference type="RefSeq" id="WP_021603841.1">
    <property type="nucleotide sequence ID" value="NZ_KE951490.1"/>
</dbReference>
<evidence type="ECO:0000256" key="1">
    <source>
        <dbReference type="ARBA" id="ARBA00022679"/>
    </source>
</evidence>
<dbReference type="InterPro" id="IPR036390">
    <property type="entry name" value="WH_DNA-bd_sf"/>
</dbReference>
<dbReference type="InterPro" id="IPR029044">
    <property type="entry name" value="Nucleotide-diphossugar_trans"/>
</dbReference>
<dbReference type="Gene3D" id="1.10.10.10">
    <property type="entry name" value="Winged helix-like DNA-binding domain superfamily/Winged helix DNA-binding domain"/>
    <property type="match status" value="1"/>
</dbReference>
<dbReference type="GO" id="GO:0016779">
    <property type="term" value="F:nucleotidyltransferase activity"/>
    <property type="evidence" value="ECO:0007669"/>
    <property type="project" value="UniProtKB-KW"/>
</dbReference>
<dbReference type="InterPro" id="IPR050065">
    <property type="entry name" value="GlmU-like"/>
</dbReference>
<protein>
    <submittedName>
        <fullName evidence="7">Phosphotransferase enzyme family protein</fullName>
    </submittedName>
</protein>
<dbReference type="SUPFAM" id="SSF46785">
    <property type="entry name" value="Winged helix' DNA-binding domain"/>
    <property type="match status" value="1"/>
</dbReference>
<dbReference type="InterPro" id="IPR036388">
    <property type="entry name" value="WH-like_DNA-bd_sf"/>
</dbReference>
<feature type="region of interest" description="Disordered" evidence="3">
    <location>
        <begin position="607"/>
        <end position="629"/>
    </location>
</feature>